<dbReference type="OrthoDB" id="10597734at2759"/>
<name>A0A854QDD4_CRYNE</name>
<protein>
    <submittedName>
        <fullName evidence="1">Uncharacterized protein</fullName>
    </submittedName>
</protein>
<accession>A0A854QDD4</accession>
<proteinExistence type="predicted"/>
<comment type="caution">
    <text evidence="1">The sequence shown here is derived from an EMBL/GenBank/DDBJ whole genome shotgun (WGS) entry which is preliminary data.</text>
</comment>
<sequence>MSEGNIFQEQVVELRALLRQHMALSRLKNTVRSEVDLTHEKELHEELVEGFKLGGIDLTNDNTADNLHLYDSSGLDQEFSIDLLIKGSRSIEARPNKTVFEKFMSTNGDILSREMYGVLRWLKWSVAPDFGFDQEKSLDIQVFRDDELSEPFFYPINDRTIQSIHPVALVRVPQKPVDPNGPWVIVTIPIARHT</sequence>
<gene>
    <name evidence="1" type="ORF">C361_03888</name>
</gene>
<evidence type="ECO:0000313" key="1">
    <source>
        <dbReference type="EMBL" id="OXG20176.1"/>
    </source>
</evidence>
<dbReference type="AlphaFoldDB" id="A0A854QDD4"/>
<reference evidence="1 2" key="1">
    <citation type="submission" date="2017-06" db="EMBL/GenBank/DDBJ databases">
        <title>Global population genomics of the pathogenic fungus Cryptococcus neoformans var. grubii.</title>
        <authorList>
            <person name="Cuomo C."/>
            <person name="Litvintseva A."/>
            <person name="Chen Y."/>
            <person name="Young S."/>
            <person name="Zeng Q."/>
            <person name="Chapman S."/>
            <person name="Gujja S."/>
            <person name="Saif S."/>
            <person name="Birren B."/>
        </authorList>
    </citation>
    <scope>NUCLEOTIDE SEQUENCE [LARGE SCALE GENOMIC DNA]</scope>
    <source>
        <strain evidence="1 2">Tu259-1</strain>
    </source>
</reference>
<evidence type="ECO:0000313" key="2">
    <source>
        <dbReference type="Proteomes" id="UP000199727"/>
    </source>
</evidence>
<dbReference type="EMBL" id="AMKT01000048">
    <property type="protein sequence ID" value="OXG20176.1"/>
    <property type="molecule type" value="Genomic_DNA"/>
</dbReference>
<organism evidence="1 2">
    <name type="scientific">Cryptococcus neoformans Tu259-1</name>
    <dbReference type="NCBI Taxonomy" id="1230072"/>
    <lineage>
        <taxon>Eukaryota</taxon>
        <taxon>Fungi</taxon>
        <taxon>Dikarya</taxon>
        <taxon>Basidiomycota</taxon>
        <taxon>Agaricomycotina</taxon>
        <taxon>Tremellomycetes</taxon>
        <taxon>Tremellales</taxon>
        <taxon>Cryptococcaceae</taxon>
        <taxon>Cryptococcus</taxon>
        <taxon>Cryptococcus neoformans species complex</taxon>
    </lineage>
</organism>
<dbReference type="Proteomes" id="UP000199727">
    <property type="component" value="Unassembled WGS sequence"/>
</dbReference>